<comment type="caution">
    <text evidence="2">The sequence shown here is derived from an EMBL/GenBank/DDBJ whole genome shotgun (WGS) entry which is preliminary data.</text>
</comment>
<dbReference type="InterPro" id="IPR029010">
    <property type="entry name" value="ThuA-like"/>
</dbReference>
<evidence type="ECO:0000259" key="1">
    <source>
        <dbReference type="Pfam" id="PF06283"/>
    </source>
</evidence>
<dbReference type="RefSeq" id="WP_091221128.1">
    <property type="nucleotide sequence ID" value="NZ_JAGKSP010000002.1"/>
</dbReference>
<keyword evidence="3" id="KW-1185">Reference proteome</keyword>
<dbReference type="Gene3D" id="3.40.50.880">
    <property type="match status" value="1"/>
</dbReference>
<reference evidence="2 3" key="1">
    <citation type="submission" date="2021-04" db="EMBL/GenBank/DDBJ databases">
        <title>Paenibacillus sp. DLE-14 whole genome sequence.</title>
        <authorList>
            <person name="Ham Y.J."/>
        </authorList>
    </citation>
    <scope>NUCLEOTIDE SEQUENCE [LARGE SCALE GENOMIC DNA]</scope>
    <source>
        <strain evidence="2 3">DLE-14</strain>
    </source>
</reference>
<dbReference type="EMBL" id="JAGKSP010000002">
    <property type="protein sequence ID" value="MBP3962289.1"/>
    <property type="molecule type" value="Genomic_DNA"/>
</dbReference>
<sequence>MIKVTVWNEFMHEKTNEAVIKVYPDGIHQAIKAGIGTDGFEVATATLEQPEHGLTEEVLANTDVLIWWGHMAHDKVEDEIVERVHKRVMNGMGLIVLHSGHFSKIFKKLMGTGCDLKWREADEKERIWTVNPAHPIAAGLPEYFEMEREEMYGEHFDIPQPDDLVFVSWFEGGEVFRSGCTWHRGQGKVFYFRPGHETYPTYYNENVLQVIKNGIRWAAPSNAAAPVRGHHQPLEVIKAK</sequence>
<accession>A0ABS5C8F6</accession>
<dbReference type="Proteomes" id="UP000673394">
    <property type="component" value="Unassembled WGS sequence"/>
</dbReference>
<dbReference type="PIRSF" id="PIRSF030013">
    <property type="entry name" value="ThuA"/>
    <property type="match status" value="1"/>
</dbReference>
<dbReference type="InterPro" id="IPR029062">
    <property type="entry name" value="Class_I_gatase-like"/>
</dbReference>
<evidence type="ECO:0000313" key="3">
    <source>
        <dbReference type="Proteomes" id="UP000673394"/>
    </source>
</evidence>
<name>A0ABS5C8F6_9BACL</name>
<feature type="domain" description="ThuA-like" evidence="1">
    <location>
        <begin position="3"/>
        <end position="218"/>
    </location>
</feature>
<protein>
    <submittedName>
        <fullName evidence="2">ThuA domain-containing protein</fullName>
    </submittedName>
</protein>
<dbReference type="SUPFAM" id="SSF52317">
    <property type="entry name" value="Class I glutamine amidotransferase-like"/>
    <property type="match status" value="1"/>
</dbReference>
<proteinExistence type="predicted"/>
<organism evidence="2 3">
    <name type="scientific">Paenibacillus lignilyticus</name>
    <dbReference type="NCBI Taxonomy" id="1172615"/>
    <lineage>
        <taxon>Bacteria</taxon>
        <taxon>Bacillati</taxon>
        <taxon>Bacillota</taxon>
        <taxon>Bacilli</taxon>
        <taxon>Bacillales</taxon>
        <taxon>Paenibacillaceae</taxon>
        <taxon>Paenibacillus</taxon>
    </lineage>
</organism>
<evidence type="ECO:0000313" key="2">
    <source>
        <dbReference type="EMBL" id="MBP3962289.1"/>
    </source>
</evidence>
<gene>
    <name evidence="2" type="ORF">I8J30_06150</name>
</gene>
<dbReference type="Pfam" id="PF06283">
    <property type="entry name" value="ThuA"/>
    <property type="match status" value="1"/>
</dbReference>
<dbReference type="InterPro" id="IPR009381">
    <property type="entry name" value="Trehalose_catabolism_ThuA_prok"/>
</dbReference>